<comment type="caution">
    <text evidence="1">The sequence shown here is derived from an EMBL/GenBank/DDBJ whole genome shotgun (WGS) entry which is preliminary data.</text>
</comment>
<dbReference type="AlphaFoldDB" id="A0A8S3DHG1"/>
<feature type="non-terminal residue" evidence="1">
    <location>
        <position position="1"/>
    </location>
</feature>
<dbReference type="Proteomes" id="UP000676336">
    <property type="component" value="Unassembled WGS sequence"/>
</dbReference>
<evidence type="ECO:0000313" key="1">
    <source>
        <dbReference type="EMBL" id="CAF4999563.1"/>
    </source>
</evidence>
<feature type="non-terminal residue" evidence="1">
    <location>
        <position position="80"/>
    </location>
</feature>
<reference evidence="1" key="1">
    <citation type="submission" date="2021-02" db="EMBL/GenBank/DDBJ databases">
        <authorList>
            <person name="Nowell W R."/>
        </authorList>
    </citation>
    <scope>NUCLEOTIDE SEQUENCE</scope>
</reference>
<dbReference type="EMBL" id="CAJOBI010203896">
    <property type="protein sequence ID" value="CAF4999563.1"/>
    <property type="molecule type" value="Genomic_DNA"/>
</dbReference>
<name>A0A8S3DHG1_9BILA</name>
<protein>
    <submittedName>
        <fullName evidence="1">Uncharacterized protein</fullName>
    </submittedName>
</protein>
<organism evidence="1 2">
    <name type="scientific">Rotaria magnacalcarata</name>
    <dbReference type="NCBI Taxonomy" id="392030"/>
    <lineage>
        <taxon>Eukaryota</taxon>
        <taxon>Metazoa</taxon>
        <taxon>Spiralia</taxon>
        <taxon>Gnathifera</taxon>
        <taxon>Rotifera</taxon>
        <taxon>Eurotatoria</taxon>
        <taxon>Bdelloidea</taxon>
        <taxon>Philodinida</taxon>
        <taxon>Philodinidae</taxon>
        <taxon>Rotaria</taxon>
    </lineage>
</organism>
<proteinExistence type="predicted"/>
<accession>A0A8S3DHG1</accession>
<evidence type="ECO:0000313" key="2">
    <source>
        <dbReference type="Proteomes" id="UP000676336"/>
    </source>
</evidence>
<gene>
    <name evidence="1" type="ORF">SMN809_LOCUS56698</name>
</gene>
<sequence length="80" mass="9257">IGSSGYLNTNQLATHQSVSSVTRPYPRIPIDNNARHFRLPIDLQKPIIFTKYIFHDYSYRMTLSNRLKHAANDMVLIILV</sequence>